<keyword evidence="3" id="KW-0479">Metal-binding</keyword>
<dbReference type="InterPro" id="IPR051400">
    <property type="entry name" value="HAD-like_hydrolase"/>
</dbReference>
<dbReference type="SUPFAM" id="SSF56784">
    <property type="entry name" value="HAD-like"/>
    <property type="match status" value="1"/>
</dbReference>
<dbReference type="InterPro" id="IPR006439">
    <property type="entry name" value="HAD-SF_hydro_IA"/>
</dbReference>
<evidence type="ECO:0000256" key="4">
    <source>
        <dbReference type="ARBA" id="ARBA00022801"/>
    </source>
</evidence>
<evidence type="ECO:0000256" key="5">
    <source>
        <dbReference type="ARBA" id="ARBA00022842"/>
    </source>
</evidence>
<keyword evidence="5" id="KW-0460">Magnesium</keyword>
<dbReference type="InterPro" id="IPR023214">
    <property type="entry name" value="HAD_sf"/>
</dbReference>
<dbReference type="Proteomes" id="UP000053087">
    <property type="component" value="Chromosome"/>
</dbReference>
<dbReference type="Pfam" id="PF00702">
    <property type="entry name" value="Hydrolase"/>
    <property type="match status" value="1"/>
</dbReference>
<comment type="similarity">
    <text evidence="2">Belongs to the HAD-like hydrolase superfamily.</text>
</comment>
<dbReference type="Gene3D" id="1.10.150.520">
    <property type="match status" value="1"/>
</dbReference>
<dbReference type="OrthoDB" id="27736at2157"/>
<dbReference type="EMBL" id="JAAYQL010000075">
    <property type="protein sequence ID" value="NLK33585.1"/>
    <property type="molecule type" value="Genomic_DNA"/>
</dbReference>
<name>A0A660HU25_9EURY</name>
<dbReference type="Gene3D" id="3.40.50.1000">
    <property type="entry name" value="HAD superfamily/HAD-like"/>
    <property type="match status" value="1"/>
</dbReference>
<sequence>MEEDEKNWSRVQKNTEEVYRGTLKAILFDMDNTLFDFIAAKLGACREILSYIGKENGDTAGEPSELFRYFLRGIYGFEDYENIRDYMQERNLFTAQGYRECCEIYEREKLQNLELYPAVMDTLDKLRELGLKLVIITDADRHHALARLTKVGLLKYFDLLVTADMTGTKKPDPAHFLFALEALGTKPGEALVVGDSIKRDIVPARKLGLRTAYASYGDWRPGEETDQFFDFRLSTFSDLLEISESEQK</sequence>
<dbReference type="SFLD" id="SFLDG01135">
    <property type="entry name" value="C1.5.6:_HAD__Beta-PGM__Phospha"/>
    <property type="match status" value="1"/>
</dbReference>
<dbReference type="GO" id="GO:0016791">
    <property type="term" value="F:phosphatase activity"/>
    <property type="evidence" value="ECO:0007669"/>
    <property type="project" value="TreeGrafter"/>
</dbReference>
<comment type="cofactor">
    <cofactor evidence="1">
        <name>Mg(2+)</name>
        <dbReference type="ChEBI" id="CHEBI:18420"/>
    </cofactor>
</comment>
<dbReference type="SFLD" id="SFLDG01129">
    <property type="entry name" value="C1.5:_HAD__Beta-PGM__Phosphata"/>
    <property type="match status" value="1"/>
</dbReference>
<dbReference type="KEGG" id="mfz:AOB57_012210"/>
<reference evidence="6 8" key="1">
    <citation type="journal article" date="2016" name="Int. J. Syst. Evol. Microbiol.">
        <title>Methanosarcina flavescens sp. nov., a methanogenic archaeon isolated from a full-scale anaerobic digester.</title>
        <authorList>
            <person name="Kern T."/>
            <person name="Fischer M.A."/>
            <person name="Deppenmeier U."/>
            <person name="Schmitz R.A."/>
            <person name="Rother M."/>
        </authorList>
    </citation>
    <scope>NUCLEOTIDE SEQUENCE [LARGE SCALE GENOMIC DNA]</scope>
    <source>
        <strain evidence="6 8">E03.2</strain>
    </source>
</reference>
<dbReference type="EMBL" id="CP032683">
    <property type="protein sequence ID" value="AYK15850.1"/>
    <property type="molecule type" value="Genomic_DNA"/>
</dbReference>
<dbReference type="PANTHER" id="PTHR46470:SF2">
    <property type="entry name" value="GLYCERALDEHYDE 3-PHOSPHATE PHOSPHATASE"/>
    <property type="match status" value="1"/>
</dbReference>
<dbReference type="PANTHER" id="PTHR46470">
    <property type="entry name" value="N-ACYLNEURAMINATE-9-PHOSPHATASE"/>
    <property type="match status" value="1"/>
</dbReference>
<dbReference type="Proteomes" id="UP000585579">
    <property type="component" value="Unassembled WGS sequence"/>
</dbReference>
<dbReference type="PRINTS" id="PR00413">
    <property type="entry name" value="HADHALOGNASE"/>
</dbReference>
<protein>
    <submittedName>
        <fullName evidence="6">HAD family hydrolase</fullName>
    </submittedName>
</protein>
<keyword evidence="4 6" id="KW-0378">Hydrolase</keyword>
<proteinExistence type="inferred from homology"/>
<dbReference type="AlphaFoldDB" id="A0A660HU25"/>
<dbReference type="NCBIfam" id="TIGR01549">
    <property type="entry name" value="HAD-SF-IA-v1"/>
    <property type="match status" value="1"/>
</dbReference>
<dbReference type="RefSeq" id="WP_054298134.1">
    <property type="nucleotide sequence ID" value="NZ_CP032683.1"/>
</dbReference>
<dbReference type="GO" id="GO:0044281">
    <property type="term" value="P:small molecule metabolic process"/>
    <property type="evidence" value="ECO:0007669"/>
    <property type="project" value="UniProtKB-ARBA"/>
</dbReference>
<evidence type="ECO:0000256" key="3">
    <source>
        <dbReference type="ARBA" id="ARBA00022723"/>
    </source>
</evidence>
<reference evidence="7 9" key="3">
    <citation type="journal article" date="2020" name="Biotechnol. Biofuels">
        <title>New insights from the biogas microbiome by comprehensive genome-resolved metagenomics of nearly 1600 species originating from multiple anaerobic digesters.</title>
        <authorList>
            <person name="Campanaro S."/>
            <person name="Treu L."/>
            <person name="Rodriguez-R L.M."/>
            <person name="Kovalovszki A."/>
            <person name="Ziels R.M."/>
            <person name="Maus I."/>
            <person name="Zhu X."/>
            <person name="Kougias P.G."/>
            <person name="Basile A."/>
            <person name="Luo G."/>
            <person name="Schluter A."/>
            <person name="Konstantinidis K.T."/>
            <person name="Angelidaki I."/>
        </authorList>
    </citation>
    <scope>NUCLEOTIDE SEQUENCE [LARGE SCALE GENOMIC DNA]</scope>
    <source>
        <strain evidence="7">AS22ysBPME_46</strain>
    </source>
</reference>
<evidence type="ECO:0000313" key="6">
    <source>
        <dbReference type="EMBL" id="AYK15850.1"/>
    </source>
</evidence>
<dbReference type="GO" id="GO:0046872">
    <property type="term" value="F:metal ion binding"/>
    <property type="evidence" value="ECO:0007669"/>
    <property type="project" value="UniProtKB-KW"/>
</dbReference>
<dbReference type="NCBIfam" id="TIGR01509">
    <property type="entry name" value="HAD-SF-IA-v3"/>
    <property type="match status" value="1"/>
</dbReference>
<accession>A0A660HU25</accession>
<evidence type="ECO:0000256" key="1">
    <source>
        <dbReference type="ARBA" id="ARBA00001946"/>
    </source>
</evidence>
<evidence type="ECO:0000313" key="7">
    <source>
        <dbReference type="EMBL" id="NLK33585.1"/>
    </source>
</evidence>
<gene>
    <name evidence="6" type="ORF">AOB57_012210</name>
    <name evidence="7" type="ORF">GX302_12420</name>
</gene>
<dbReference type="SFLD" id="SFLDS00003">
    <property type="entry name" value="Haloacid_Dehalogenase"/>
    <property type="match status" value="1"/>
</dbReference>
<evidence type="ECO:0000313" key="8">
    <source>
        <dbReference type="Proteomes" id="UP000053087"/>
    </source>
</evidence>
<evidence type="ECO:0000313" key="9">
    <source>
        <dbReference type="Proteomes" id="UP000585579"/>
    </source>
</evidence>
<keyword evidence="8" id="KW-1185">Reference proteome</keyword>
<evidence type="ECO:0000256" key="2">
    <source>
        <dbReference type="ARBA" id="ARBA00007958"/>
    </source>
</evidence>
<dbReference type="InterPro" id="IPR036412">
    <property type="entry name" value="HAD-like_sf"/>
</dbReference>
<dbReference type="GeneID" id="53688887"/>
<reference evidence="6" key="2">
    <citation type="submission" date="2018-10" db="EMBL/GenBank/DDBJ databases">
        <authorList>
            <person name="Fischer M.A."/>
            <person name="Kern T."/>
            <person name="Deppenmeier U."/>
            <person name="Schmitz R.A."/>
            <person name="Rother M."/>
        </authorList>
    </citation>
    <scope>NUCLEOTIDE SEQUENCE</scope>
    <source>
        <strain evidence="6">E03.2</strain>
    </source>
</reference>
<organism evidence="6 8">
    <name type="scientific">Methanosarcina flavescens</name>
    <dbReference type="NCBI Taxonomy" id="1715806"/>
    <lineage>
        <taxon>Archaea</taxon>
        <taxon>Methanobacteriati</taxon>
        <taxon>Methanobacteriota</taxon>
        <taxon>Stenosarchaea group</taxon>
        <taxon>Methanomicrobia</taxon>
        <taxon>Methanosarcinales</taxon>
        <taxon>Methanosarcinaceae</taxon>
        <taxon>Methanosarcina</taxon>
    </lineage>
</organism>